<dbReference type="EMBL" id="JAUEPU010000060">
    <property type="protein sequence ID" value="KAK0483072.1"/>
    <property type="molecule type" value="Genomic_DNA"/>
</dbReference>
<gene>
    <name evidence="1" type="ORF">EDD18DRAFT_1084246</name>
</gene>
<name>A0AA39UBF0_9AGAR</name>
<evidence type="ECO:0000313" key="1">
    <source>
        <dbReference type="EMBL" id="KAK0483072.1"/>
    </source>
</evidence>
<dbReference type="Proteomes" id="UP001175228">
    <property type="component" value="Unassembled WGS sequence"/>
</dbReference>
<keyword evidence="2" id="KW-1185">Reference proteome</keyword>
<dbReference type="AlphaFoldDB" id="A0AA39UBF0"/>
<evidence type="ECO:0000313" key="2">
    <source>
        <dbReference type="Proteomes" id="UP001175228"/>
    </source>
</evidence>
<proteinExistence type="predicted"/>
<reference evidence="1" key="1">
    <citation type="submission" date="2023-06" db="EMBL/GenBank/DDBJ databases">
        <authorList>
            <consortium name="Lawrence Berkeley National Laboratory"/>
            <person name="Ahrendt S."/>
            <person name="Sahu N."/>
            <person name="Indic B."/>
            <person name="Wong-Bajracharya J."/>
            <person name="Merenyi Z."/>
            <person name="Ke H.-M."/>
            <person name="Monk M."/>
            <person name="Kocsube S."/>
            <person name="Drula E."/>
            <person name="Lipzen A."/>
            <person name="Balint B."/>
            <person name="Henrissat B."/>
            <person name="Andreopoulos B."/>
            <person name="Martin F.M."/>
            <person name="Harder C.B."/>
            <person name="Rigling D."/>
            <person name="Ford K.L."/>
            <person name="Foster G.D."/>
            <person name="Pangilinan J."/>
            <person name="Papanicolaou A."/>
            <person name="Barry K."/>
            <person name="LaButti K."/>
            <person name="Viragh M."/>
            <person name="Koriabine M."/>
            <person name="Yan M."/>
            <person name="Riley R."/>
            <person name="Champramary S."/>
            <person name="Plett K.L."/>
            <person name="Tsai I.J."/>
            <person name="Slot J."/>
            <person name="Sipos G."/>
            <person name="Plett J."/>
            <person name="Nagy L.G."/>
            <person name="Grigoriev I.V."/>
        </authorList>
    </citation>
    <scope>NUCLEOTIDE SEQUENCE</scope>
    <source>
        <strain evidence="1">HWK02</strain>
    </source>
</reference>
<comment type="caution">
    <text evidence="1">The sequence shown here is derived from an EMBL/GenBank/DDBJ whole genome shotgun (WGS) entry which is preliminary data.</text>
</comment>
<protein>
    <submittedName>
        <fullName evidence="1">Uncharacterized protein</fullName>
    </submittedName>
</protein>
<accession>A0AA39UBF0</accession>
<sequence>MLAQEDCCLRCQAIESPHHIFVECPVFWNFRVEASKEILSVMERALQTGKKEIQDFPVLQATAESFLSDCSTTWPLTDTQFYLGHIPPLDHCLPQPSFNSRIVHDHVLRNVHSAWHLVAVRLTGRIYGDLL</sequence>
<organism evidence="1 2">
    <name type="scientific">Armillaria luteobubalina</name>
    <dbReference type="NCBI Taxonomy" id="153913"/>
    <lineage>
        <taxon>Eukaryota</taxon>
        <taxon>Fungi</taxon>
        <taxon>Dikarya</taxon>
        <taxon>Basidiomycota</taxon>
        <taxon>Agaricomycotina</taxon>
        <taxon>Agaricomycetes</taxon>
        <taxon>Agaricomycetidae</taxon>
        <taxon>Agaricales</taxon>
        <taxon>Marasmiineae</taxon>
        <taxon>Physalacriaceae</taxon>
        <taxon>Armillaria</taxon>
    </lineage>
</organism>